<organism evidence="1 2">
    <name type="scientific">Salinigranum rubrum</name>
    <dbReference type="NCBI Taxonomy" id="755307"/>
    <lineage>
        <taxon>Archaea</taxon>
        <taxon>Methanobacteriati</taxon>
        <taxon>Methanobacteriota</taxon>
        <taxon>Stenosarchaea group</taxon>
        <taxon>Halobacteria</taxon>
        <taxon>Halobacteriales</taxon>
        <taxon>Haloferacaceae</taxon>
        <taxon>Salinigranum</taxon>
    </lineage>
</organism>
<sequence length="74" mass="8163">MSGGERTSVELPNTLVSDIDGRIRGTAFESAGEYITFVLEEVLLELDEASEPNGETLDEDEVEERLQALGYLDK</sequence>
<evidence type="ECO:0000313" key="1">
    <source>
        <dbReference type="EMBL" id="AUV82584.1"/>
    </source>
</evidence>
<dbReference type="EMBL" id="CP026309">
    <property type="protein sequence ID" value="AUV82584.1"/>
    <property type="molecule type" value="Genomic_DNA"/>
</dbReference>
<keyword evidence="2" id="KW-1185">Reference proteome</keyword>
<reference evidence="1 2" key="1">
    <citation type="submission" date="2018-01" db="EMBL/GenBank/DDBJ databases">
        <title>Complete genome sequence of Salinigranum rubrum GX10T, an extremely halophilic archaeon isolated from a marine solar saltern.</title>
        <authorList>
            <person name="Han S."/>
        </authorList>
    </citation>
    <scope>NUCLEOTIDE SEQUENCE [LARGE SCALE GENOMIC DNA]</scope>
    <source>
        <strain evidence="1 2">GX10</strain>
    </source>
</reference>
<dbReference type="Proteomes" id="UP000236584">
    <property type="component" value="Chromosome"/>
</dbReference>
<dbReference type="AlphaFoldDB" id="A0A2I8VL16"/>
<gene>
    <name evidence="1" type="ORF">C2R22_13820</name>
</gene>
<accession>A0A2I8VL16</accession>
<protein>
    <submittedName>
        <fullName evidence="1">CopG family transcriptional regulator</fullName>
    </submittedName>
</protein>
<evidence type="ECO:0000313" key="2">
    <source>
        <dbReference type="Proteomes" id="UP000236584"/>
    </source>
</evidence>
<name>A0A2I8VL16_9EURY</name>
<proteinExistence type="predicted"/>
<dbReference type="KEGG" id="srub:C2R22_13820"/>